<gene>
    <name evidence="3" type="ORF">ACFO8M_03480</name>
</gene>
<comment type="caution">
    <text evidence="3">The sequence shown here is derived from an EMBL/GenBank/DDBJ whole genome shotgun (WGS) entry which is preliminary data.</text>
</comment>
<dbReference type="SMART" id="SM00637">
    <property type="entry name" value="CBD_II"/>
    <property type="match status" value="1"/>
</dbReference>
<evidence type="ECO:0000313" key="3">
    <source>
        <dbReference type="EMBL" id="MFC3491547.1"/>
    </source>
</evidence>
<dbReference type="InterPro" id="IPR008965">
    <property type="entry name" value="CBM2/CBM3_carb-bd_dom_sf"/>
</dbReference>
<keyword evidence="4" id="KW-1185">Reference proteome</keyword>
<dbReference type="InterPro" id="IPR001919">
    <property type="entry name" value="CBD2"/>
</dbReference>
<dbReference type="SUPFAM" id="SSF49384">
    <property type="entry name" value="Carbohydrate-binding domain"/>
    <property type="match status" value="1"/>
</dbReference>
<feature type="compositionally biased region" description="Low complexity" evidence="1">
    <location>
        <begin position="68"/>
        <end position="107"/>
    </location>
</feature>
<evidence type="ECO:0000313" key="4">
    <source>
        <dbReference type="Proteomes" id="UP001595712"/>
    </source>
</evidence>
<dbReference type="Pfam" id="PF00553">
    <property type="entry name" value="CBM_2"/>
    <property type="match status" value="1"/>
</dbReference>
<organism evidence="3 4">
    <name type="scientific">Glycomyces rhizosphaerae</name>
    <dbReference type="NCBI Taxonomy" id="2054422"/>
    <lineage>
        <taxon>Bacteria</taxon>
        <taxon>Bacillati</taxon>
        <taxon>Actinomycetota</taxon>
        <taxon>Actinomycetes</taxon>
        <taxon>Glycomycetales</taxon>
        <taxon>Glycomycetaceae</taxon>
        <taxon>Glycomyces</taxon>
    </lineage>
</organism>
<dbReference type="RefSeq" id="WP_387970526.1">
    <property type="nucleotide sequence ID" value="NZ_JBHRWO010000004.1"/>
</dbReference>
<dbReference type="Gene3D" id="2.60.40.290">
    <property type="match status" value="1"/>
</dbReference>
<feature type="domain" description="CBM2" evidence="2">
    <location>
        <begin position="111"/>
        <end position="202"/>
    </location>
</feature>
<name>A0ABV7PSK3_9ACTN</name>
<dbReference type="EMBL" id="JBHRWO010000004">
    <property type="protein sequence ID" value="MFC3491547.1"/>
    <property type="molecule type" value="Genomic_DNA"/>
</dbReference>
<dbReference type="InterPro" id="IPR012291">
    <property type="entry name" value="CBM2_carb-bd_dom_sf"/>
</dbReference>
<evidence type="ECO:0000259" key="2">
    <source>
        <dbReference type="SMART" id="SM00637"/>
    </source>
</evidence>
<feature type="region of interest" description="Disordered" evidence="1">
    <location>
        <begin position="67"/>
        <end position="108"/>
    </location>
</feature>
<reference evidence="4" key="1">
    <citation type="journal article" date="2019" name="Int. J. Syst. Evol. Microbiol.">
        <title>The Global Catalogue of Microorganisms (GCM) 10K type strain sequencing project: providing services to taxonomists for standard genome sequencing and annotation.</title>
        <authorList>
            <consortium name="The Broad Institute Genomics Platform"/>
            <consortium name="The Broad Institute Genome Sequencing Center for Infectious Disease"/>
            <person name="Wu L."/>
            <person name="Ma J."/>
        </authorList>
    </citation>
    <scope>NUCLEOTIDE SEQUENCE [LARGE SCALE GENOMIC DNA]</scope>
    <source>
        <strain evidence="4">CGMCC 4.7396</strain>
    </source>
</reference>
<protein>
    <submittedName>
        <fullName evidence="3">Cellulose binding domain-containing protein</fullName>
    </submittedName>
</protein>
<accession>A0ABV7PSK3</accession>
<evidence type="ECO:0000256" key="1">
    <source>
        <dbReference type="SAM" id="MobiDB-lite"/>
    </source>
</evidence>
<dbReference type="Proteomes" id="UP001595712">
    <property type="component" value="Unassembled WGS sequence"/>
</dbReference>
<sequence length="206" mass="21347">MRPWMDRATLGGRLHGRLLLVLVAVAVLTSVAAIWQFSMLREDHDPDWGQIDDRGALTDADVIGGSGTATASVSATPSPTVSASASETASGTATASEPAAPTEAAVSGPQCTASLRLDNEWDDSVSVTVTVTNTGTDPIEGWEVLLEIKHLTVTTTFGLEHIEGDRYGDILLNAALDAGESVDAGFQADVNGNFELPATVPCTPAA</sequence>
<proteinExistence type="predicted"/>